<dbReference type="InterPro" id="IPR003728">
    <property type="entry name" value="Ribosome_maturation_RimP"/>
</dbReference>
<dbReference type="InterPro" id="IPR057234">
    <property type="entry name" value="DUF7912"/>
</dbReference>
<evidence type="ECO:0000256" key="1">
    <source>
        <dbReference type="SAM" id="MobiDB-lite"/>
    </source>
</evidence>
<evidence type="ECO:0000313" key="4">
    <source>
        <dbReference type="Proteomes" id="UP001054252"/>
    </source>
</evidence>
<reference evidence="3 4" key="1">
    <citation type="journal article" date="2021" name="Commun. Biol.">
        <title>The genome of Shorea leprosula (Dipterocarpaceae) highlights the ecological relevance of drought in aseasonal tropical rainforests.</title>
        <authorList>
            <person name="Ng K.K.S."/>
            <person name="Kobayashi M.J."/>
            <person name="Fawcett J.A."/>
            <person name="Hatakeyama M."/>
            <person name="Paape T."/>
            <person name="Ng C.H."/>
            <person name="Ang C.C."/>
            <person name="Tnah L.H."/>
            <person name="Lee C.T."/>
            <person name="Nishiyama T."/>
            <person name="Sese J."/>
            <person name="O'Brien M.J."/>
            <person name="Copetti D."/>
            <person name="Mohd Noor M.I."/>
            <person name="Ong R.C."/>
            <person name="Putra M."/>
            <person name="Sireger I.Z."/>
            <person name="Indrioko S."/>
            <person name="Kosugi Y."/>
            <person name="Izuno A."/>
            <person name="Isagi Y."/>
            <person name="Lee S.L."/>
            <person name="Shimizu K.K."/>
        </authorList>
    </citation>
    <scope>NUCLEOTIDE SEQUENCE [LARGE SCALE GENOMIC DNA]</scope>
    <source>
        <strain evidence="3">214</strain>
    </source>
</reference>
<gene>
    <name evidence="3" type="ORF">SLEP1_g40481</name>
</gene>
<evidence type="ECO:0000313" key="3">
    <source>
        <dbReference type="EMBL" id="GKV31817.1"/>
    </source>
</evidence>
<dbReference type="EMBL" id="BPVZ01000093">
    <property type="protein sequence ID" value="GKV31817.1"/>
    <property type="molecule type" value="Genomic_DNA"/>
</dbReference>
<comment type="caution">
    <text evidence="3">The sequence shown here is derived from an EMBL/GenBank/DDBJ whole genome shotgun (WGS) entry which is preliminary data.</text>
</comment>
<dbReference type="GO" id="GO:0042274">
    <property type="term" value="P:ribosomal small subunit biogenesis"/>
    <property type="evidence" value="ECO:0007669"/>
    <property type="project" value="InterPro"/>
</dbReference>
<accession>A0AAV5L3U6</accession>
<dbReference type="Pfam" id="PF25498">
    <property type="entry name" value="DUF7912"/>
    <property type="match status" value="1"/>
</dbReference>
<feature type="region of interest" description="Disordered" evidence="1">
    <location>
        <begin position="64"/>
        <end position="106"/>
    </location>
</feature>
<keyword evidence="4" id="KW-1185">Reference proteome</keyword>
<proteinExistence type="inferred from homology"/>
<protein>
    <recommendedName>
        <fullName evidence="2">DUF7912 domain-containing protein</fullName>
    </recommendedName>
</protein>
<dbReference type="PANTHER" id="PTHR34544">
    <property type="entry name" value="OSJNBA0006B20.18 PROTEIN"/>
    <property type="match status" value="1"/>
</dbReference>
<sequence length="295" mass="33313">MSISRLIIQRSSLFFSLFSAAKRLAPLPLNFSYLSLPRFIDSSPEPSSFSSPFFHSACLLSTQTPDEDNKEEAQGPFHYQTDESGGDITDDWEEEDEAEPKLGDGGDGGGVVLQGVPWGDHVLLIAYEVLKQFGDDLKLYAFKTSPRGYIYVRLDKVSTEYGCPSMEELESYCREYRTKLDEAGTLGEIPDDLAVEVSSPGAERILKVPDDLSRFKDMPMTVCYEDTESNCPEKSGVFMVDSIETEAGICVWKLANVKENRDPESKGRPLTRKQKEWRLKLPFAEHRKITLYLEY</sequence>
<evidence type="ECO:0000259" key="2">
    <source>
        <dbReference type="Pfam" id="PF25498"/>
    </source>
</evidence>
<dbReference type="PANTHER" id="PTHR34544:SF3">
    <property type="entry name" value="OS07G0155200 PROTEIN"/>
    <property type="match status" value="1"/>
</dbReference>
<name>A0AAV5L3U6_9ROSI</name>
<organism evidence="3 4">
    <name type="scientific">Rubroshorea leprosula</name>
    <dbReference type="NCBI Taxonomy" id="152421"/>
    <lineage>
        <taxon>Eukaryota</taxon>
        <taxon>Viridiplantae</taxon>
        <taxon>Streptophyta</taxon>
        <taxon>Embryophyta</taxon>
        <taxon>Tracheophyta</taxon>
        <taxon>Spermatophyta</taxon>
        <taxon>Magnoliopsida</taxon>
        <taxon>eudicotyledons</taxon>
        <taxon>Gunneridae</taxon>
        <taxon>Pentapetalae</taxon>
        <taxon>rosids</taxon>
        <taxon>malvids</taxon>
        <taxon>Malvales</taxon>
        <taxon>Dipterocarpaceae</taxon>
        <taxon>Rubroshorea</taxon>
    </lineage>
</organism>
<dbReference type="HAMAP" id="MF_01077">
    <property type="entry name" value="RimP"/>
    <property type="match status" value="1"/>
</dbReference>
<dbReference type="Proteomes" id="UP001054252">
    <property type="component" value="Unassembled WGS sequence"/>
</dbReference>
<feature type="domain" description="DUF7912" evidence="2">
    <location>
        <begin position="205"/>
        <end position="292"/>
    </location>
</feature>
<feature type="compositionally biased region" description="Acidic residues" evidence="1">
    <location>
        <begin position="84"/>
        <end position="98"/>
    </location>
</feature>
<dbReference type="AlphaFoldDB" id="A0AAV5L3U6"/>